<gene>
    <name evidence="2" type="ORF">NSK_003409</name>
</gene>
<organism evidence="2 3">
    <name type="scientific">Nannochloropsis salina CCMP1776</name>
    <dbReference type="NCBI Taxonomy" id="1027361"/>
    <lineage>
        <taxon>Eukaryota</taxon>
        <taxon>Sar</taxon>
        <taxon>Stramenopiles</taxon>
        <taxon>Ochrophyta</taxon>
        <taxon>Eustigmatophyceae</taxon>
        <taxon>Eustigmatales</taxon>
        <taxon>Monodopsidaceae</taxon>
        <taxon>Microchloropsis</taxon>
        <taxon>Microchloropsis salina</taxon>
    </lineage>
</organism>
<dbReference type="Proteomes" id="UP000355283">
    <property type="component" value="Unassembled WGS sequence"/>
</dbReference>
<evidence type="ECO:0000256" key="1">
    <source>
        <dbReference type="SAM" id="MobiDB-lite"/>
    </source>
</evidence>
<protein>
    <submittedName>
        <fullName evidence="2">Uncharacterized protein</fullName>
    </submittedName>
</protein>
<feature type="compositionally biased region" description="Basic and acidic residues" evidence="1">
    <location>
        <begin position="44"/>
        <end position="56"/>
    </location>
</feature>
<accession>A0A4D9D1X9</accession>
<feature type="region of interest" description="Disordered" evidence="1">
    <location>
        <begin position="44"/>
        <end position="91"/>
    </location>
</feature>
<evidence type="ECO:0000313" key="3">
    <source>
        <dbReference type="Proteomes" id="UP000355283"/>
    </source>
</evidence>
<evidence type="ECO:0000313" key="2">
    <source>
        <dbReference type="EMBL" id="TFJ84984.1"/>
    </source>
</evidence>
<comment type="caution">
    <text evidence="2">The sequence shown here is derived from an EMBL/GenBank/DDBJ whole genome shotgun (WGS) entry which is preliminary data.</text>
</comment>
<proteinExistence type="predicted"/>
<keyword evidence="3" id="KW-1185">Reference proteome</keyword>
<dbReference type="AlphaFoldDB" id="A0A4D9D1X9"/>
<sequence>MPLNSMVRACISSGKLLFLGPPLRFGKMEAAKTTERLRHVKQGVDVDRGGDKEAMREVGQGAQSASRENTEELEDAESGSAEEVASRGVRPARWDEGRIEARVDEGLERWSMNIGVPSQ</sequence>
<reference evidence="2 3" key="1">
    <citation type="submission" date="2019-01" db="EMBL/GenBank/DDBJ databases">
        <title>Nuclear Genome Assembly of the Microalgal Biofuel strain Nannochloropsis salina CCMP1776.</title>
        <authorList>
            <person name="Hovde B."/>
        </authorList>
    </citation>
    <scope>NUCLEOTIDE SEQUENCE [LARGE SCALE GENOMIC DNA]</scope>
    <source>
        <strain evidence="2 3">CCMP1776</strain>
    </source>
</reference>
<name>A0A4D9D1X9_9STRA</name>
<dbReference type="EMBL" id="SDOX01000016">
    <property type="protein sequence ID" value="TFJ84984.1"/>
    <property type="molecule type" value="Genomic_DNA"/>
</dbReference>